<evidence type="ECO:0000256" key="1">
    <source>
        <dbReference type="ARBA" id="ARBA00001933"/>
    </source>
</evidence>
<keyword evidence="2" id="KW-0663">Pyridoxal phosphate</keyword>
<evidence type="ECO:0008006" key="4">
    <source>
        <dbReference type="Google" id="ProtNLM"/>
    </source>
</evidence>
<dbReference type="Gene3D" id="3.40.640.10">
    <property type="entry name" value="Type I PLP-dependent aspartate aminotransferase-like (Major domain)"/>
    <property type="match status" value="1"/>
</dbReference>
<dbReference type="EMBL" id="UINC01004058">
    <property type="protein sequence ID" value="SVA11447.1"/>
    <property type="molecule type" value="Genomic_DNA"/>
</dbReference>
<reference evidence="3" key="1">
    <citation type="submission" date="2018-05" db="EMBL/GenBank/DDBJ databases">
        <authorList>
            <person name="Lanie J.A."/>
            <person name="Ng W.-L."/>
            <person name="Kazmierczak K.M."/>
            <person name="Andrzejewski T.M."/>
            <person name="Davidsen T.M."/>
            <person name="Wayne K.J."/>
            <person name="Tettelin H."/>
            <person name="Glass J.I."/>
            <person name="Rusch D."/>
            <person name="Podicherti R."/>
            <person name="Tsui H.-C.T."/>
            <person name="Winkler M.E."/>
        </authorList>
    </citation>
    <scope>NUCLEOTIDE SEQUENCE</scope>
</reference>
<accession>A0A381T9V5</accession>
<feature type="non-terminal residue" evidence="3">
    <location>
        <position position="401"/>
    </location>
</feature>
<dbReference type="SUPFAM" id="SSF53383">
    <property type="entry name" value="PLP-dependent transferases"/>
    <property type="match status" value="1"/>
</dbReference>
<sequence>MNHFYKKNKLTPIINVSGFMTKIGASICKNDNIKAAKEILPFFVNIDELQLLASKRISKQLGCESAVITASSSSALTESVAATITGKDLQKIYKLPNTQGLKNKVLIQQGHLTNYGAEVGQAIRLSGAKILKCGSKLSCNNKDVINKIKKNINSIACAMYVVSHHCSDYNSLNIKTFIKICKRFKIPLIVDAASEEYMEDFFIAGADLAIFSSHKFMGSLTAGIVAGKKKYIRNVYLQNLGIGRGMKVGKEGIYSSISAVENWYKRNTKNDLFKQKKIISYWLKYLDTKNYQGIDYEVIPDPTGNKINRLRIIVDSKNSNFSAQSLAYYLEKNNPSIYVRDDLIHLNHFELDTCNLKINQEKIVMREMDKIIKKLINKKIKNNINQSMYKKLSMKSWLKWL</sequence>
<gene>
    <name evidence="3" type="ORF">METZ01_LOCUS64301</name>
</gene>
<feature type="non-terminal residue" evidence="3">
    <location>
        <position position="1"/>
    </location>
</feature>
<organism evidence="3">
    <name type="scientific">marine metagenome</name>
    <dbReference type="NCBI Taxonomy" id="408172"/>
    <lineage>
        <taxon>unclassified sequences</taxon>
        <taxon>metagenomes</taxon>
        <taxon>ecological metagenomes</taxon>
    </lineage>
</organism>
<protein>
    <recommendedName>
        <fullName evidence="4">Aminotransferase class V domain-containing protein</fullName>
    </recommendedName>
</protein>
<proteinExistence type="predicted"/>
<dbReference type="PANTHER" id="PTHR32328:SF0">
    <property type="entry name" value="L-SERYL-TRNA(SEC) SELENIUM TRANSFERASE"/>
    <property type="match status" value="1"/>
</dbReference>
<dbReference type="Pfam" id="PF03841">
    <property type="entry name" value="SelA"/>
    <property type="match status" value="1"/>
</dbReference>
<name>A0A381T9V5_9ZZZZ</name>
<comment type="cofactor">
    <cofactor evidence="1">
        <name>pyridoxal 5'-phosphate</name>
        <dbReference type="ChEBI" id="CHEBI:597326"/>
    </cofactor>
</comment>
<dbReference type="InterPro" id="IPR018319">
    <property type="entry name" value="SelA-like"/>
</dbReference>
<evidence type="ECO:0000256" key="2">
    <source>
        <dbReference type="ARBA" id="ARBA00022898"/>
    </source>
</evidence>
<dbReference type="GO" id="GO:0004125">
    <property type="term" value="F:L-seryl-tRNA(Sec) selenium transferase activity"/>
    <property type="evidence" value="ECO:0007669"/>
    <property type="project" value="TreeGrafter"/>
</dbReference>
<evidence type="ECO:0000313" key="3">
    <source>
        <dbReference type="EMBL" id="SVA11447.1"/>
    </source>
</evidence>
<dbReference type="InterPro" id="IPR015421">
    <property type="entry name" value="PyrdxlP-dep_Trfase_major"/>
</dbReference>
<dbReference type="InterPro" id="IPR015424">
    <property type="entry name" value="PyrdxlP-dep_Trfase"/>
</dbReference>
<dbReference type="PANTHER" id="PTHR32328">
    <property type="entry name" value="L-SERYL-TRNA(SEC) SELENIUM TRANSFERASE"/>
    <property type="match status" value="1"/>
</dbReference>
<dbReference type="AlphaFoldDB" id="A0A381T9V5"/>